<dbReference type="PANTHER" id="PTHR18964">
    <property type="entry name" value="ROK (REPRESSOR, ORF, KINASE) FAMILY"/>
    <property type="match status" value="1"/>
</dbReference>
<dbReference type="EMBL" id="JAUSVF010000001">
    <property type="protein sequence ID" value="MDQ0320278.1"/>
    <property type="molecule type" value="Genomic_DNA"/>
</dbReference>
<dbReference type="Pfam" id="PF00480">
    <property type="entry name" value="ROK"/>
    <property type="match status" value="1"/>
</dbReference>
<dbReference type="Proteomes" id="UP001230207">
    <property type="component" value="Unassembled WGS sequence"/>
</dbReference>
<organism evidence="1 2">
    <name type="scientific">Pararhizobium capsulatum DSM 1112</name>
    <dbReference type="NCBI Taxonomy" id="1121113"/>
    <lineage>
        <taxon>Bacteria</taxon>
        <taxon>Pseudomonadati</taxon>
        <taxon>Pseudomonadota</taxon>
        <taxon>Alphaproteobacteria</taxon>
        <taxon>Hyphomicrobiales</taxon>
        <taxon>Rhizobiaceae</taxon>
        <taxon>Rhizobium/Agrobacterium group</taxon>
        <taxon>Pararhizobium</taxon>
    </lineage>
</organism>
<evidence type="ECO:0000313" key="1">
    <source>
        <dbReference type="EMBL" id="MDQ0320278.1"/>
    </source>
</evidence>
<dbReference type="InterPro" id="IPR000600">
    <property type="entry name" value="ROK"/>
</dbReference>
<dbReference type="Gene3D" id="3.30.420.40">
    <property type="match status" value="2"/>
</dbReference>
<keyword evidence="1" id="KW-0418">Kinase</keyword>
<comment type="caution">
    <text evidence="1">The sequence shown here is derived from an EMBL/GenBank/DDBJ whole genome shotgun (WGS) entry which is preliminary data.</text>
</comment>
<dbReference type="SUPFAM" id="SSF53067">
    <property type="entry name" value="Actin-like ATPase domain"/>
    <property type="match status" value="1"/>
</dbReference>
<keyword evidence="1" id="KW-0808">Transferase</keyword>
<keyword evidence="2" id="KW-1185">Reference proteome</keyword>
<dbReference type="RefSeq" id="WP_307229894.1">
    <property type="nucleotide sequence ID" value="NZ_JAUSVF010000001.1"/>
</dbReference>
<dbReference type="GO" id="GO:0016301">
    <property type="term" value="F:kinase activity"/>
    <property type="evidence" value="ECO:0007669"/>
    <property type="project" value="UniProtKB-KW"/>
</dbReference>
<reference evidence="1 2" key="1">
    <citation type="submission" date="2023-07" db="EMBL/GenBank/DDBJ databases">
        <title>Genomic Encyclopedia of Type Strains, Phase IV (KMG-IV): sequencing the most valuable type-strain genomes for metagenomic binning, comparative biology and taxonomic classification.</title>
        <authorList>
            <person name="Goeker M."/>
        </authorList>
    </citation>
    <scope>NUCLEOTIDE SEQUENCE [LARGE SCALE GENOMIC DNA]</scope>
    <source>
        <strain evidence="1 2">DSM 1112</strain>
    </source>
</reference>
<dbReference type="InterPro" id="IPR043129">
    <property type="entry name" value="ATPase_NBD"/>
</dbReference>
<proteinExistence type="predicted"/>
<name>A0ABU0BPV1_9HYPH</name>
<sequence length="287" mass="29691">MDQDRAILAVDIGGTKTLVALVAASGIIGEVTVPTRREDGPDHWLDAVAAAALPWRGQFVGVGLAVTGFVRNGLWSAMNPATLGIPADYPLIAKVEALFGLPAIAFNDAQAAGWGEHALGAGQGHDLVFLTISTGIGGGIVLQGHLLEGLAGHFGLAVDGDDNLFLEDRVSGRWMAAEARRQGQEVDARQVFAAAAASETWALDIVEGAARRVARLCRNIQLMLDPPRIVIGGGIGLANGFIERVRGLVAPPGQVPPVSICRAELGVHAGILGIADLARAKLLHAGG</sequence>
<accession>A0ABU0BPV1</accession>
<dbReference type="PANTHER" id="PTHR18964:SF169">
    <property type="entry name" value="N-ACETYLMANNOSAMINE KINASE"/>
    <property type="match status" value="1"/>
</dbReference>
<gene>
    <name evidence="1" type="ORF">QO002_002416</name>
</gene>
<protein>
    <submittedName>
        <fullName evidence="1">NBD/HSP70 family sugar kinase</fullName>
    </submittedName>
</protein>
<evidence type="ECO:0000313" key="2">
    <source>
        <dbReference type="Proteomes" id="UP001230207"/>
    </source>
</evidence>